<dbReference type="GO" id="GO:0005737">
    <property type="term" value="C:cytoplasm"/>
    <property type="evidence" value="ECO:0007669"/>
    <property type="project" value="TreeGrafter"/>
</dbReference>
<accession>A0A1M3T1X9</accession>
<evidence type="ECO:0000313" key="3">
    <source>
        <dbReference type="Proteomes" id="UP000184063"/>
    </source>
</evidence>
<dbReference type="InterPro" id="IPR036291">
    <property type="entry name" value="NAD(P)-bd_dom_sf"/>
</dbReference>
<comment type="similarity">
    <text evidence="1">Belongs to the short-chain dehydrogenases/reductases (SDR) family.</text>
</comment>
<organism evidence="2 3">
    <name type="scientific">Aspergillus luchuensis (strain CBS 106.47)</name>
    <dbReference type="NCBI Taxonomy" id="1137211"/>
    <lineage>
        <taxon>Eukaryota</taxon>
        <taxon>Fungi</taxon>
        <taxon>Dikarya</taxon>
        <taxon>Ascomycota</taxon>
        <taxon>Pezizomycotina</taxon>
        <taxon>Eurotiomycetes</taxon>
        <taxon>Eurotiomycetidae</taxon>
        <taxon>Eurotiales</taxon>
        <taxon>Aspergillaceae</taxon>
        <taxon>Aspergillus</taxon>
        <taxon>Aspergillus subgen. Circumdati</taxon>
    </lineage>
</organism>
<dbReference type="AlphaFoldDB" id="A0A1M3T1X9"/>
<dbReference type="InterPro" id="IPR002347">
    <property type="entry name" value="SDR_fam"/>
</dbReference>
<dbReference type="OrthoDB" id="5296at2759"/>
<dbReference type="PANTHER" id="PTHR43544">
    <property type="entry name" value="SHORT-CHAIN DEHYDROGENASE/REDUCTASE"/>
    <property type="match status" value="1"/>
</dbReference>
<evidence type="ECO:0000256" key="1">
    <source>
        <dbReference type="ARBA" id="ARBA00006484"/>
    </source>
</evidence>
<dbReference type="Gene3D" id="3.40.50.720">
    <property type="entry name" value="NAD(P)-binding Rossmann-like Domain"/>
    <property type="match status" value="1"/>
</dbReference>
<evidence type="ECO:0000313" key="2">
    <source>
        <dbReference type="EMBL" id="OJZ80764.1"/>
    </source>
</evidence>
<dbReference type="InterPro" id="IPR051468">
    <property type="entry name" value="Fungal_SecMetab_SDRs"/>
</dbReference>
<dbReference type="PANTHER" id="PTHR43544:SF12">
    <property type="entry name" value="NAD(P)-BINDING ROSSMANN-FOLD SUPERFAMILY PROTEIN"/>
    <property type="match status" value="1"/>
</dbReference>
<protein>
    <recommendedName>
        <fullName evidence="4">Short-chain dehydrogenase</fullName>
    </recommendedName>
</protein>
<dbReference type="PRINTS" id="PR00081">
    <property type="entry name" value="GDHRDH"/>
</dbReference>
<gene>
    <name evidence="2" type="ORF">ASPFODRAFT_52992</name>
</gene>
<evidence type="ECO:0008006" key="4">
    <source>
        <dbReference type="Google" id="ProtNLM"/>
    </source>
</evidence>
<sequence length="319" mass="35347">MWIRSLWFGSSVLNICNQIRAIQIQMSPAKSGFALVTPASKGLGFAFARQLLSNTDLPVLATARRDTGQLRKVLLEQVNDETGKADERLRVFEVDVTGTEYIIPSCVLVLNNVLDEATIHAMAAQIREEFPQTPLRIAITVPGVLHVEKSPTQIDAANALHSFQVNALGPMLLMKHLAPFLPTKSSATFADISLSAHVQRPWKLPSHAIYAMMAARVGSISDNSTGGWYSYRASKASVFQLTKTFDLYLRSRSRDRALAVALHPGTVQTDFTKDYWDGRHMLQPEESAVKLLQHLCGMQTGDSDGRGRCWDWKGEEVLP</sequence>
<reference evidence="3" key="1">
    <citation type="journal article" date="2017" name="Genome Biol.">
        <title>Comparative genomics reveals high biological diversity and specific adaptations in the industrially and medically important fungal genus Aspergillus.</title>
        <authorList>
            <person name="de Vries R.P."/>
            <person name="Riley R."/>
            <person name="Wiebenga A."/>
            <person name="Aguilar-Osorio G."/>
            <person name="Amillis S."/>
            <person name="Uchima C.A."/>
            <person name="Anderluh G."/>
            <person name="Asadollahi M."/>
            <person name="Askin M."/>
            <person name="Barry K."/>
            <person name="Battaglia E."/>
            <person name="Bayram O."/>
            <person name="Benocci T."/>
            <person name="Braus-Stromeyer S.A."/>
            <person name="Caldana C."/>
            <person name="Canovas D."/>
            <person name="Cerqueira G.C."/>
            <person name="Chen F."/>
            <person name="Chen W."/>
            <person name="Choi C."/>
            <person name="Clum A."/>
            <person name="Dos Santos R.A."/>
            <person name="Damasio A.R."/>
            <person name="Diallinas G."/>
            <person name="Emri T."/>
            <person name="Fekete E."/>
            <person name="Flipphi M."/>
            <person name="Freyberg S."/>
            <person name="Gallo A."/>
            <person name="Gournas C."/>
            <person name="Habgood R."/>
            <person name="Hainaut M."/>
            <person name="Harispe M.L."/>
            <person name="Henrissat B."/>
            <person name="Hilden K.S."/>
            <person name="Hope R."/>
            <person name="Hossain A."/>
            <person name="Karabika E."/>
            <person name="Karaffa L."/>
            <person name="Karanyi Z."/>
            <person name="Krasevec N."/>
            <person name="Kuo A."/>
            <person name="Kusch H."/>
            <person name="LaButti K."/>
            <person name="Lagendijk E.L."/>
            <person name="Lapidus A."/>
            <person name="Levasseur A."/>
            <person name="Lindquist E."/>
            <person name="Lipzen A."/>
            <person name="Logrieco A.F."/>
            <person name="MacCabe A."/>
            <person name="Maekelae M.R."/>
            <person name="Malavazi I."/>
            <person name="Melin P."/>
            <person name="Meyer V."/>
            <person name="Mielnichuk N."/>
            <person name="Miskei M."/>
            <person name="Molnar A.P."/>
            <person name="Mule G."/>
            <person name="Ngan C.Y."/>
            <person name="Orejas M."/>
            <person name="Orosz E."/>
            <person name="Ouedraogo J.P."/>
            <person name="Overkamp K.M."/>
            <person name="Park H.-S."/>
            <person name="Perrone G."/>
            <person name="Piumi F."/>
            <person name="Punt P.J."/>
            <person name="Ram A.F."/>
            <person name="Ramon A."/>
            <person name="Rauscher S."/>
            <person name="Record E."/>
            <person name="Riano-Pachon D.M."/>
            <person name="Robert V."/>
            <person name="Roehrig J."/>
            <person name="Ruller R."/>
            <person name="Salamov A."/>
            <person name="Salih N.S."/>
            <person name="Samson R.A."/>
            <person name="Sandor E."/>
            <person name="Sanguinetti M."/>
            <person name="Schuetze T."/>
            <person name="Sepcic K."/>
            <person name="Shelest E."/>
            <person name="Sherlock G."/>
            <person name="Sophianopoulou V."/>
            <person name="Squina F.M."/>
            <person name="Sun H."/>
            <person name="Susca A."/>
            <person name="Todd R.B."/>
            <person name="Tsang A."/>
            <person name="Unkles S.E."/>
            <person name="van de Wiele N."/>
            <person name="van Rossen-Uffink D."/>
            <person name="Oliveira J.V."/>
            <person name="Vesth T.C."/>
            <person name="Visser J."/>
            <person name="Yu J.-H."/>
            <person name="Zhou M."/>
            <person name="Andersen M.R."/>
            <person name="Archer D.B."/>
            <person name="Baker S.E."/>
            <person name="Benoit I."/>
            <person name="Brakhage A.A."/>
            <person name="Braus G.H."/>
            <person name="Fischer R."/>
            <person name="Frisvad J.C."/>
            <person name="Goldman G.H."/>
            <person name="Houbraken J."/>
            <person name="Oakley B."/>
            <person name="Pocsi I."/>
            <person name="Scazzocchio C."/>
            <person name="Seiboth B."/>
            <person name="vanKuyk P.A."/>
            <person name="Wortman J."/>
            <person name="Dyer P.S."/>
            <person name="Grigoriev I.V."/>
        </authorList>
    </citation>
    <scope>NUCLEOTIDE SEQUENCE [LARGE SCALE GENOMIC DNA]</scope>
    <source>
        <strain evidence="3">CBS 106.47</strain>
    </source>
</reference>
<dbReference type="Proteomes" id="UP000184063">
    <property type="component" value="Unassembled WGS sequence"/>
</dbReference>
<dbReference type="SUPFAM" id="SSF51735">
    <property type="entry name" value="NAD(P)-binding Rossmann-fold domains"/>
    <property type="match status" value="1"/>
</dbReference>
<proteinExistence type="inferred from homology"/>
<dbReference type="VEuPathDB" id="FungiDB:ASPFODRAFT_52992"/>
<name>A0A1M3T1X9_ASPLC</name>
<dbReference type="EMBL" id="KV878253">
    <property type="protein sequence ID" value="OJZ80764.1"/>
    <property type="molecule type" value="Genomic_DNA"/>
</dbReference>
<dbReference type="GO" id="GO:0016491">
    <property type="term" value="F:oxidoreductase activity"/>
    <property type="evidence" value="ECO:0007669"/>
    <property type="project" value="TreeGrafter"/>
</dbReference>